<comment type="caution">
    <text evidence="8">The sequence shown here is derived from an EMBL/GenBank/DDBJ whole genome shotgun (WGS) entry which is preliminary data.</text>
</comment>
<dbReference type="GO" id="GO:0006777">
    <property type="term" value="P:Mo-molybdopterin cofactor biosynthetic process"/>
    <property type="evidence" value="ECO:0007669"/>
    <property type="project" value="UniProtKB-KW"/>
</dbReference>
<dbReference type="NCBIfam" id="NF006870">
    <property type="entry name" value="PRK09364.1"/>
    <property type="match status" value="1"/>
</dbReference>
<comment type="pathway">
    <text evidence="2">Cofactor biosynthesis; molybdopterin biosynthesis.</text>
</comment>
<dbReference type="OrthoDB" id="9794429at2"/>
<gene>
    <name evidence="8" type="ORF">Dthio_PD3392</name>
</gene>
<keyword evidence="5" id="KW-0456">Lyase</keyword>
<dbReference type="eggNOG" id="COG0315">
    <property type="taxonomic scope" value="Bacteria"/>
</dbReference>
<dbReference type="CDD" id="cd01420">
    <property type="entry name" value="MoaC_PE"/>
    <property type="match status" value="1"/>
</dbReference>
<dbReference type="InterPro" id="IPR047594">
    <property type="entry name" value="MoaC_bact/euk"/>
</dbReference>
<evidence type="ECO:0000259" key="7">
    <source>
        <dbReference type="Pfam" id="PF01967"/>
    </source>
</evidence>
<organism evidence="8 9">
    <name type="scientific">Desulfonatronospira thiodismutans ASO3-1</name>
    <dbReference type="NCBI Taxonomy" id="555779"/>
    <lineage>
        <taxon>Bacteria</taxon>
        <taxon>Pseudomonadati</taxon>
        <taxon>Thermodesulfobacteriota</taxon>
        <taxon>Desulfovibrionia</taxon>
        <taxon>Desulfovibrionales</taxon>
        <taxon>Desulfonatronovibrionaceae</taxon>
        <taxon>Desulfonatronospira</taxon>
    </lineage>
</organism>
<comment type="function">
    <text evidence="6">Catalyzes the conversion of (8S)-3',8-cyclo-7,8-dihydroguanosine 5'-triphosphate to cyclic pyranopterin monophosphate (cPMP).</text>
</comment>
<dbReference type="InterPro" id="IPR036522">
    <property type="entry name" value="MoaC_sf"/>
</dbReference>
<feature type="domain" description="Molybdopterin cofactor biosynthesis C (MoaC)" evidence="7">
    <location>
        <begin position="16"/>
        <end position="151"/>
    </location>
</feature>
<dbReference type="InterPro" id="IPR050105">
    <property type="entry name" value="MoCo_biosynth_MoaA/MoaC"/>
</dbReference>
<dbReference type="AlphaFoldDB" id="D6SMN9"/>
<dbReference type="SUPFAM" id="SSF55040">
    <property type="entry name" value="Molybdenum cofactor biosynthesis protein C, MoaC"/>
    <property type="match status" value="1"/>
</dbReference>
<dbReference type="GO" id="GO:0061799">
    <property type="term" value="F:cyclic pyranopterin monophosphate synthase activity"/>
    <property type="evidence" value="ECO:0007669"/>
    <property type="project" value="UniProtKB-EC"/>
</dbReference>
<dbReference type="PANTHER" id="PTHR22960:SF29">
    <property type="entry name" value="CYCLIC PYRANOPTERIN MONOPHOSPHATE SYNTHASE"/>
    <property type="match status" value="1"/>
</dbReference>
<dbReference type="PANTHER" id="PTHR22960">
    <property type="entry name" value="MOLYBDOPTERIN COFACTOR SYNTHESIS PROTEIN A"/>
    <property type="match status" value="1"/>
</dbReference>
<dbReference type="NCBIfam" id="TIGR00581">
    <property type="entry name" value="moaC"/>
    <property type="match status" value="1"/>
</dbReference>
<evidence type="ECO:0000256" key="6">
    <source>
        <dbReference type="ARBA" id="ARBA00055087"/>
    </source>
</evidence>
<protein>
    <recommendedName>
        <fullName evidence="3">cyclic pyranopterin monophosphate synthase</fullName>
        <ecNumber evidence="3">4.6.1.17</ecNumber>
    </recommendedName>
</protein>
<reference evidence="8" key="1">
    <citation type="submission" date="2010-05" db="EMBL/GenBank/DDBJ databases">
        <title>The draft genome of Desulfonatronospira thiodismutans ASO3-1.</title>
        <authorList>
            <consortium name="US DOE Joint Genome Institute (JGI-PGF)"/>
            <person name="Lucas S."/>
            <person name="Copeland A."/>
            <person name="Lapidus A."/>
            <person name="Cheng J.-F."/>
            <person name="Bruce D."/>
            <person name="Goodwin L."/>
            <person name="Pitluck S."/>
            <person name="Chertkov O."/>
            <person name="Brettin T."/>
            <person name="Detter J.C."/>
            <person name="Han C."/>
            <person name="Land M.L."/>
            <person name="Hauser L."/>
            <person name="Kyrpides N."/>
            <person name="Mikhailova N."/>
            <person name="Muyzer G."/>
            <person name="Woyke T."/>
        </authorList>
    </citation>
    <scope>NUCLEOTIDE SEQUENCE [LARGE SCALE GENOMIC DNA]</scope>
    <source>
        <strain evidence="8">ASO3-1</strain>
    </source>
</reference>
<dbReference type="Proteomes" id="UP000005496">
    <property type="component" value="Unassembled WGS sequence"/>
</dbReference>
<proteinExistence type="predicted"/>
<dbReference type="EMBL" id="ACJN02000001">
    <property type="protein sequence ID" value="EFI35950.1"/>
    <property type="molecule type" value="Genomic_DNA"/>
</dbReference>
<evidence type="ECO:0000256" key="5">
    <source>
        <dbReference type="ARBA" id="ARBA00023239"/>
    </source>
</evidence>
<evidence type="ECO:0000313" key="8">
    <source>
        <dbReference type="EMBL" id="EFI35950.1"/>
    </source>
</evidence>
<dbReference type="InterPro" id="IPR002820">
    <property type="entry name" value="Mopterin_CF_biosynth-C_dom"/>
</dbReference>
<dbReference type="EC" id="4.6.1.17" evidence="3"/>
<name>D6SMN9_9BACT</name>
<evidence type="ECO:0000256" key="2">
    <source>
        <dbReference type="ARBA" id="ARBA00005046"/>
    </source>
</evidence>
<comment type="catalytic activity">
    <reaction evidence="1">
        <text>(8S)-3',8-cyclo-7,8-dihydroguanosine 5'-triphosphate = cyclic pyranopterin phosphate + diphosphate</text>
        <dbReference type="Rhea" id="RHEA:49580"/>
        <dbReference type="ChEBI" id="CHEBI:33019"/>
        <dbReference type="ChEBI" id="CHEBI:59648"/>
        <dbReference type="ChEBI" id="CHEBI:131766"/>
        <dbReference type="EC" id="4.6.1.17"/>
    </reaction>
</comment>
<dbReference type="RefSeq" id="WP_008869078.1">
    <property type="nucleotide sequence ID" value="NZ_ACJN02000001.1"/>
</dbReference>
<dbReference type="UniPathway" id="UPA00344"/>
<dbReference type="Pfam" id="PF01967">
    <property type="entry name" value="MoaC"/>
    <property type="match status" value="1"/>
</dbReference>
<evidence type="ECO:0000256" key="4">
    <source>
        <dbReference type="ARBA" id="ARBA00023150"/>
    </source>
</evidence>
<evidence type="ECO:0000256" key="3">
    <source>
        <dbReference type="ARBA" id="ARBA00012575"/>
    </source>
</evidence>
<accession>D6SMN9</accession>
<dbReference type="InterPro" id="IPR023045">
    <property type="entry name" value="MoaC"/>
</dbReference>
<keyword evidence="4" id="KW-0501">Molybdenum cofactor biosynthesis</keyword>
<evidence type="ECO:0000256" key="1">
    <source>
        <dbReference type="ARBA" id="ARBA00001637"/>
    </source>
</evidence>
<keyword evidence="9" id="KW-1185">Reference proteome</keyword>
<evidence type="ECO:0000313" key="9">
    <source>
        <dbReference type="Proteomes" id="UP000005496"/>
    </source>
</evidence>
<dbReference type="Gene3D" id="3.30.70.640">
    <property type="entry name" value="Molybdopterin cofactor biosynthesis C (MoaC) domain"/>
    <property type="match status" value="1"/>
</dbReference>
<sequence>MGDELTHVDKQGHVGMVDVGSKQETGRKAVVRSVVRLASSTMHMLMKQALPKGDVLVTAKLAGIMAAKKTGELIPLCHPLFLSYVDVRFDVQQDENRIVVEAEARTTAATGVEMEALVAAQTACMTIYDMCKAVQRDIVIEDCRLVHKSGGRSGTYQA</sequence>